<feature type="compositionally biased region" description="Basic residues" evidence="1">
    <location>
        <begin position="366"/>
        <end position="377"/>
    </location>
</feature>
<feature type="compositionally biased region" description="Low complexity" evidence="1">
    <location>
        <begin position="378"/>
        <end position="388"/>
    </location>
</feature>
<evidence type="ECO:0000313" key="3">
    <source>
        <dbReference type="Proteomes" id="UP000311382"/>
    </source>
</evidence>
<dbReference type="EMBL" id="SOZI01000004">
    <property type="protein sequence ID" value="TNY24200.1"/>
    <property type="molecule type" value="Genomic_DNA"/>
</dbReference>
<feature type="region of interest" description="Disordered" evidence="1">
    <location>
        <begin position="352"/>
        <end position="390"/>
    </location>
</feature>
<accession>A0A5C5G547</accession>
<sequence length="439" mass="47233">MAYRISAANVTGNMAHAQLTDKVHALLEYFDESLSWRHVVPGASNSLQVVMQQSIAGFTVLGGDVLISALVFQANIPMITIPVLKKAREQLVIHRGAGAADVWTYITVSRGDTDNILRSSTWTLNGFRGKDTSVVFLASKRTGGKEPRQLQLLLENEPSPALPSSELPSYASSIPVHGERHRAAAATHGVEPSSREPAGQHRDGLAGAGQHDGPTLRTRAHHKATAVQPWDAADDGTEKWEPEWTSRERRHLRAIRSPPDSLRPLTSPYRVPSPGEPVSSGQGSSSPEVTPESAQDLAEHIGAFLRSLDTGGDFRGQGLEDQKIYIGGAPCPLFLLNLAGPNELTRRETLLTVQASPPRASPSTRSRTRPAVRRHVPSSKSSSTSKASGEQATSIASSIAFSCCPGASWTRNRPTSARSTEVRKSPPLPLYCLSPRALS</sequence>
<proteinExistence type="predicted"/>
<reference evidence="2 3" key="1">
    <citation type="submission" date="2019-03" db="EMBL/GenBank/DDBJ databases">
        <title>Rhodosporidium diobovatum UCD-FST 08-225 genome sequencing, assembly, and annotation.</title>
        <authorList>
            <person name="Fakankun I.U."/>
            <person name="Fristensky B."/>
            <person name="Levin D.B."/>
        </authorList>
    </citation>
    <scope>NUCLEOTIDE SEQUENCE [LARGE SCALE GENOMIC DNA]</scope>
    <source>
        <strain evidence="2 3">UCD-FST 08-225</strain>
    </source>
</reference>
<evidence type="ECO:0000256" key="1">
    <source>
        <dbReference type="SAM" id="MobiDB-lite"/>
    </source>
</evidence>
<protein>
    <submittedName>
        <fullName evidence="2">Uncharacterized protein</fullName>
    </submittedName>
</protein>
<name>A0A5C5G547_9BASI</name>
<feature type="compositionally biased region" description="Basic and acidic residues" evidence="1">
    <location>
        <begin position="236"/>
        <end position="247"/>
    </location>
</feature>
<feature type="compositionally biased region" description="Polar residues" evidence="1">
    <location>
        <begin position="409"/>
        <end position="419"/>
    </location>
</feature>
<organism evidence="2 3">
    <name type="scientific">Rhodotorula diobovata</name>
    <dbReference type="NCBI Taxonomy" id="5288"/>
    <lineage>
        <taxon>Eukaryota</taxon>
        <taxon>Fungi</taxon>
        <taxon>Dikarya</taxon>
        <taxon>Basidiomycota</taxon>
        <taxon>Pucciniomycotina</taxon>
        <taxon>Microbotryomycetes</taxon>
        <taxon>Sporidiobolales</taxon>
        <taxon>Sporidiobolaceae</taxon>
        <taxon>Rhodotorula</taxon>
    </lineage>
</organism>
<feature type="region of interest" description="Disordered" evidence="1">
    <location>
        <begin position="406"/>
        <end position="427"/>
    </location>
</feature>
<dbReference type="OrthoDB" id="2519878at2759"/>
<comment type="caution">
    <text evidence="2">The sequence shown here is derived from an EMBL/GenBank/DDBJ whole genome shotgun (WGS) entry which is preliminary data.</text>
</comment>
<feature type="region of interest" description="Disordered" evidence="1">
    <location>
        <begin position="178"/>
        <end position="294"/>
    </location>
</feature>
<evidence type="ECO:0000313" key="2">
    <source>
        <dbReference type="EMBL" id="TNY24200.1"/>
    </source>
</evidence>
<dbReference type="Proteomes" id="UP000311382">
    <property type="component" value="Unassembled WGS sequence"/>
</dbReference>
<gene>
    <name evidence="2" type="ORF">DMC30DRAFT_191317</name>
</gene>
<dbReference type="AlphaFoldDB" id="A0A5C5G547"/>
<feature type="compositionally biased region" description="Low complexity" evidence="1">
    <location>
        <begin position="355"/>
        <end position="365"/>
    </location>
</feature>
<feature type="compositionally biased region" description="Polar residues" evidence="1">
    <location>
        <begin position="279"/>
        <end position="288"/>
    </location>
</feature>
<keyword evidence="3" id="KW-1185">Reference proteome</keyword>